<dbReference type="Proteomes" id="UP000032067">
    <property type="component" value="Unassembled WGS sequence"/>
</dbReference>
<feature type="compositionally biased region" description="Low complexity" evidence="1">
    <location>
        <begin position="18"/>
        <end position="34"/>
    </location>
</feature>
<proteinExistence type="predicted"/>
<dbReference type="OrthoDB" id="9821544at2"/>
<reference evidence="2 3" key="1">
    <citation type="submission" date="2014-12" db="EMBL/GenBank/DDBJ databases">
        <title>16Stimator: statistical estimation of ribosomal gene copy numbers from draft genome assemblies.</title>
        <authorList>
            <person name="Perisin M.A."/>
            <person name="Vetter M."/>
            <person name="Gilbert J.A."/>
            <person name="Bergelson J."/>
        </authorList>
    </citation>
    <scope>NUCLEOTIDE SEQUENCE [LARGE SCALE GENOMIC DNA]</scope>
    <source>
        <strain evidence="2 3">MEDvA23</strain>
    </source>
</reference>
<sequence>MSRAQVGDQFGGQQLQTQARPVAATEQAAAPQQETRWKGLADVFAQGAGLADTVRQQAEIDERNAAKRWAQSMTVGELGKAIQEGKMLPSQSPVFVGTVQHIWGVNSHEAGMRDLTTKVAKGELKFNSTEEADQYLTEWRNTTLAGQSDFAKAGFDKAYTQSRDRVLDQVAKVNDAQWVNNATTQAGDFLANAFNTVAGSDFKGTPQEAAANLMSQYQLMRHTKTLPDAAAKGAMGEMLVRMAGSGRKDILEAFLDTDMDGIGKVRSFVGESKAMTLIHQAAAADDQVQRQRIDSEMLPWYKAADAGSLNVTKLEAWAADPRNSKFVSSATVHSLTRANMAALADQQRTLDRAKIQVAVQESEHKARQYVDAALAEGSLWKVQGTGTPQVITSNGDVRDFDVKEYATQALVVRTAGTGREIVARWTPGTTPTPQQIERAAAGTGPMPLQQQVSIWAQNGLDNPNWKNALSSGFLNLATIGVASRGKPTGQLNEAGQQAIALFRELDKVNSEYVRGLVGEKTYERFSDIAFLMHFGRSADEAAGLAAGAASGSIADSDVGKLTKKVHAQVAMLTEGPWYKPDWAAKLMGENTTANTAQVSGALRRYATLLAHSGQYGDAEAAVTAAFSYLSDDAVSSRINGTLYLRSELPGGPPSRTREEWFSRFINEVPKNRTKEMFGKPQPVRLEWNPASRAYQAYAGGVPVTNPDNTLAVYSREAIRQWYEAKEQEDVLKAVAKGSANVQAVQDTRNAAARVSDWATNDFGRPPKPVTKPAPAASKPPTRNIPDFWITPEGQAAVAARKGGPVRTR</sequence>
<protein>
    <submittedName>
        <fullName evidence="2">Uncharacterized protein</fullName>
    </submittedName>
</protein>
<comment type="caution">
    <text evidence="2">The sequence shown here is derived from an EMBL/GenBank/DDBJ whole genome shotgun (WGS) entry which is preliminary data.</text>
</comment>
<name>A0A0D0MYD9_VARPD</name>
<feature type="region of interest" description="Disordered" evidence="1">
    <location>
        <begin position="1"/>
        <end position="34"/>
    </location>
</feature>
<dbReference type="AlphaFoldDB" id="A0A0D0MYD9"/>
<dbReference type="EMBL" id="JXQQ01000001">
    <property type="protein sequence ID" value="KIQ37556.1"/>
    <property type="molecule type" value="Genomic_DNA"/>
</dbReference>
<accession>A0A0D0MYD9</accession>
<dbReference type="RefSeq" id="WP_042576774.1">
    <property type="nucleotide sequence ID" value="NZ_JXQQ01000001.1"/>
</dbReference>
<feature type="region of interest" description="Disordered" evidence="1">
    <location>
        <begin position="758"/>
        <end position="808"/>
    </location>
</feature>
<evidence type="ECO:0000256" key="1">
    <source>
        <dbReference type="SAM" id="MobiDB-lite"/>
    </source>
</evidence>
<gene>
    <name evidence="2" type="ORF">RT97_00265</name>
</gene>
<evidence type="ECO:0000313" key="3">
    <source>
        <dbReference type="Proteomes" id="UP000032067"/>
    </source>
</evidence>
<organism evidence="2 3">
    <name type="scientific">Variovorax paradoxus</name>
    <dbReference type="NCBI Taxonomy" id="34073"/>
    <lineage>
        <taxon>Bacteria</taxon>
        <taxon>Pseudomonadati</taxon>
        <taxon>Pseudomonadota</taxon>
        <taxon>Betaproteobacteria</taxon>
        <taxon>Burkholderiales</taxon>
        <taxon>Comamonadaceae</taxon>
        <taxon>Variovorax</taxon>
    </lineage>
</organism>
<evidence type="ECO:0000313" key="2">
    <source>
        <dbReference type="EMBL" id="KIQ37556.1"/>
    </source>
</evidence>